<evidence type="ECO:0000256" key="1">
    <source>
        <dbReference type="ARBA" id="ARBA00009437"/>
    </source>
</evidence>
<evidence type="ECO:0000313" key="7">
    <source>
        <dbReference type="Proteomes" id="UP000221011"/>
    </source>
</evidence>
<keyword evidence="7" id="KW-1185">Reference proteome</keyword>
<name>A0A291QDN7_9ACTN</name>
<organism evidence="6 7">
    <name type="scientific">Streptomyces formicae</name>
    <dbReference type="NCBI Taxonomy" id="1616117"/>
    <lineage>
        <taxon>Bacteria</taxon>
        <taxon>Bacillati</taxon>
        <taxon>Actinomycetota</taxon>
        <taxon>Actinomycetes</taxon>
        <taxon>Kitasatosporales</taxon>
        <taxon>Streptomycetaceae</taxon>
        <taxon>Streptomyces</taxon>
    </lineage>
</organism>
<comment type="similarity">
    <text evidence="1">Belongs to the LysR transcriptional regulatory family.</text>
</comment>
<keyword evidence="4" id="KW-0804">Transcription</keyword>
<proteinExistence type="inferred from homology"/>
<evidence type="ECO:0000259" key="5">
    <source>
        <dbReference type="PROSITE" id="PS50931"/>
    </source>
</evidence>
<dbReference type="Proteomes" id="UP000221011">
    <property type="component" value="Chromosome"/>
</dbReference>
<dbReference type="GO" id="GO:0000976">
    <property type="term" value="F:transcription cis-regulatory region binding"/>
    <property type="evidence" value="ECO:0007669"/>
    <property type="project" value="TreeGrafter"/>
</dbReference>
<dbReference type="SUPFAM" id="SSF53850">
    <property type="entry name" value="Periplasmic binding protein-like II"/>
    <property type="match status" value="1"/>
</dbReference>
<dbReference type="Gene3D" id="3.40.190.290">
    <property type="match status" value="1"/>
</dbReference>
<dbReference type="PANTHER" id="PTHR30126:SF100">
    <property type="entry name" value="LYSR-FAMILY TRANSCRIPTIONAL REGULATOR"/>
    <property type="match status" value="1"/>
</dbReference>
<dbReference type="FunFam" id="1.10.10.10:FF:000001">
    <property type="entry name" value="LysR family transcriptional regulator"/>
    <property type="match status" value="1"/>
</dbReference>
<dbReference type="InterPro" id="IPR036388">
    <property type="entry name" value="WH-like_DNA-bd_sf"/>
</dbReference>
<dbReference type="InterPro" id="IPR036390">
    <property type="entry name" value="WH_DNA-bd_sf"/>
</dbReference>
<reference evidence="6 7" key="1">
    <citation type="submission" date="2017-08" db="EMBL/GenBank/DDBJ databases">
        <title>Complete Genome Sequence of Streptomyces formicae KY5, the formicamycin producer.</title>
        <authorList>
            <person name="Holmes N.A."/>
            <person name="Devine R."/>
            <person name="Qin Z."/>
            <person name="Seipke R.F."/>
            <person name="Wilkinson B."/>
            <person name="Hutchings M.I."/>
        </authorList>
    </citation>
    <scope>NUCLEOTIDE SEQUENCE [LARGE SCALE GENOMIC DNA]</scope>
    <source>
        <strain evidence="6 7">KY5</strain>
    </source>
</reference>
<dbReference type="RefSeq" id="WP_098244090.1">
    <property type="nucleotide sequence ID" value="NZ_CP022685.1"/>
</dbReference>
<evidence type="ECO:0000256" key="3">
    <source>
        <dbReference type="ARBA" id="ARBA00023125"/>
    </source>
</evidence>
<dbReference type="GO" id="GO:0003700">
    <property type="term" value="F:DNA-binding transcription factor activity"/>
    <property type="evidence" value="ECO:0007669"/>
    <property type="project" value="InterPro"/>
</dbReference>
<keyword evidence="2" id="KW-0805">Transcription regulation</keyword>
<dbReference type="SUPFAM" id="SSF46785">
    <property type="entry name" value="Winged helix' DNA-binding domain"/>
    <property type="match status" value="1"/>
</dbReference>
<dbReference type="PANTHER" id="PTHR30126">
    <property type="entry name" value="HTH-TYPE TRANSCRIPTIONAL REGULATOR"/>
    <property type="match status" value="1"/>
</dbReference>
<evidence type="ECO:0000313" key="6">
    <source>
        <dbReference type="EMBL" id="ATL29616.1"/>
    </source>
</evidence>
<feature type="domain" description="HTH lysR-type" evidence="5">
    <location>
        <begin position="1"/>
        <end position="58"/>
    </location>
</feature>
<dbReference type="Pfam" id="PF00126">
    <property type="entry name" value="HTH_1"/>
    <property type="match status" value="1"/>
</dbReference>
<dbReference type="PRINTS" id="PR00039">
    <property type="entry name" value="HTHLYSR"/>
</dbReference>
<dbReference type="KEGG" id="sfk:KY5_4598c"/>
<dbReference type="InterPro" id="IPR000847">
    <property type="entry name" value="LysR_HTH_N"/>
</dbReference>
<dbReference type="Pfam" id="PF03466">
    <property type="entry name" value="LysR_substrate"/>
    <property type="match status" value="1"/>
</dbReference>
<gene>
    <name evidence="6" type="ORF">KY5_4598c</name>
</gene>
<dbReference type="Gene3D" id="1.10.10.10">
    <property type="entry name" value="Winged helix-like DNA-binding domain superfamily/Winged helix DNA-binding domain"/>
    <property type="match status" value="1"/>
</dbReference>
<dbReference type="InterPro" id="IPR005119">
    <property type="entry name" value="LysR_subst-bd"/>
</dbReference>
<protein>
    <submittedName>
        <fullName evidence="6">Transcriptional regulator, LysR family</fullName>
    </submittedName>
</protein>
<dbReference type="CDD" id="cd05466">
    <property type="entry name" value="PBP2_LTTR_substrate"/>
    <property type="match status" value="1"/>
</dbReference>
<evidence type="ECO:0000256" key="4">
    <source>
        <dbReference type="ARBA" id="ARBA00023163"/>
    </source>
</evidence>
<dbReference type="AlphaFoldDB" id="A0A291QDN7"/>
<sequence length="298" mass="32440">MELRLLVTFEKVATVLSFTRAAAELKYAQSSVTSQVRALETSLGTELFDRLGSRIRLTEAGERLLPYARQIIELTEEARAAVVGAEEPSGAVAVATMESLTSYRLPPLLELFHHRYPGVRLSLRTTIGDATKEALRQGTYDVGFLMERERVHPGLETEVLAEEPLALVAAPAHPLAARSAVTTAELTEVSLLATEPGCAYRDLFEQELVSLAPHGVSFMEFGTIEATKQGASGGLGVALLPAVTVGRELAGGTLVRLPWEPPFTLWTQLAWRSGKRLPAQVRLFVEQAVRLVREQASP</sequence>
<dbReference type="PROSITE" id="PS50931">
    <property type="entry name" value="HTH_LYSR"/>
    <property type="match status" value="1"/>
</dbReference>
<evidence type="ECO:0000256" key="2">
    <source>
        <dbReference type="ARBA" id="ARBA00023015"/>
    </source>
</evidence>
<dbReference type="EMBL" id="CP022685">
    <property type="protein sequence ID" value="ATL29616.1"/>
    <property type="molecule type" value="Genomic_DNA"/>
</dbReference>
<accession>A0A291QDN7</accession>
<keyword evidence="3" id="KW-0238">DNA-binding</keyword>